<evidence type="ECO:0000256" key="1">
    <source>
        <dbReference type="ARBA" id="ARBA00010211"/>
    </source>
</evidence>
<evidence type="ECO:0000313" key="4">
    <source>
        <dbReference type="Proteomes" id="UP000237347"/>
    </source>
</evidence>
<evidence type="ECO:0000313" key="3">
    <source>
        <dbReference type="EMBL" id="KAK7836405.1"/>
    </source>
</evidence>
<proteinExistence type="inferred from homology"/>
<dbReference type="Pfam" id="PF01557">
    <property type="entry name" value="FAA_hydrolase"/>
    <property type="match status" value="1"/>
</dbReference>
<accession>A0AAW0KAM4</accession>
<dbReference type="Proteomes" id="UP000237347">
    <property type="component" value="Unassembled WGS sequence"/>
</dbReference>
<dbReference type="Gene3D" id="3.90.850.10">
    <property type="entry name" value="Fumarylacetoacetase-like, C-terminal domain"/>
    <property type="match status" value="1"/>
</dbReference>
<dbReference type="GO" id="GO:0003824">
    <property type="term" value="F:catalytic activity"/>
    <property type="evidence" value="ECO:0007669"/>
    <property type="project" value="InterPro"/>
</dbReference>
<dbReference type="EMBL" id="PKMF04000354">
    <property type="protein sequence ID" value="KAK7836405.1"/>
    <property type="molecule type" value="Genomic_DNA"/>
</dbReference>
<reference evidence="3 4" key="1">
    <citation type="journal article" date="2018" name="Sci. Data">
        <title>The draft genome sequence of cork oak.</title>
        <authorList>
            <person name="Ramos A.M."/>
            <person name="Usie A."/>
            <person name="Barbosa P."/>
            <person name="Barros P.M."/>
            <person name="Capote T."/>
            <person name="Chaves I."/>
            <person name="Simoes F."/>
            <person name="Abreu I."/>
            <person name="Carrasquinho I."/>
            <person name="Faro C."/>
            <person name="Guimaraes J.B."/>
            <person name="Mendonca D."/>
            <person name="Nobrega F."/>
            <person name="Rodrigues L."/>
            <person name="Saibo N.J.M."/>
            <person name="Varela M.C."/>
            <person name="Egas C."/>
            <person name="Matos J."/>
            <person name="Miguel C.M."/>
            <person name="Oliveira M.M."/>
            <person name="Ricardo C.P."/>
            <person name="Goncalves S."/>
        </authorList>
    </citation>
    <scope>NUCLEOTIDE SEQUENCE [LARGE SCALE GENOMIC DNA]</scope>
    <source>
        <strain evidence="4">cv. HL8</strain>
    </source>
</reference>
<dbReference type="InterPro" id="IPR036663">
    <property type="entry name" value="Fumarylacetoacetase_C_sf"/>
</dbReference>
<comment type="similarity">
    <text evidence="1">Belongs to the FAH family.</text>
</comment>
<evidence type="ECO:0000259" key="2">
    <source>
        <dbReference type="Pfam" id="PF01557"/>
    </source>
</evidence>
<organism evidence="3 4">
    <name type="scientific">Quercus suber</name>
    <name type="common">Cork oak</name>
    <dbReference type="NCBI Taxonomy" id="58331"/>
    <lineage>
        <taxon>Eukaryota</taxon>
        <taxon>Viridiplantae</taxon>
        <taxon>Streptophyta</taxon>
        <taxon>Embryophyta</taxon>
        <taxon>Tracheophyta</taxon>
        <taxon>Spermatophyta</taxon>
        <taxon>Magnoliopsida</taxon>
        <taxon>eudicotyledons</taxon>
        <taxon>Gunneridae</taxon>
        <taxon>Pentapetalae</taxon>
        <taxon>rosids</taxon>
        <taxon>fabids</taxon>
        <taxon>Fagales</taxon>
        <taxon>Fagaceae</taxon>
        <taxon>Quercus</taxon>
    </lineage>
</organism>
<comment type="caution">
    <text evidence="3">The sequence shown here is derived from an EMBL/GenBank/DDBJ whole genome shotgun (WGS) entry which is preliminary data.</text>
</comment>
<gene>
    <name evidence="3" type="primary">FAHD1_1</name>
    <name evidence="3" type="ORF">CFP56_022565</name>
</gene>
<dbReference type="AlphaFoldDB" id="A0AAW0KAM4"/>
<sequence length="65" mass="7634">MIFRIPFLISHISSIITLLEGDVILTGTAYLLFPVQLLKCKFLTTTKPWSQIFWNRLWILNKLLN</sequence>
<dbReference type="SUPFAM" id="SSF56529">
    <property type="entry name" value="FAH"/>
    <property type="match status" value="1"/>
</dbReference>
<keyword evidence="4" id="KW-1185">Reference proteome</keyword>
<protein>
    <submittedName>
        <fullName evidence="3">Acylpyruvase fahd1</fullName>
    </submittedName>
</protein>
<name>A0AAW0KAM4_QUESU</name>
<dbReference type="InterPro" id="IPR011234">
    <property type="entry name" value="Fumarylacetoacetase-like_C"/>
</dbReference>
<feature type="domain" description="Fumarylacetoacetase-like C-terminal" evidence="2">
    <location>
        <begin position="1"/>
        <end position="29"/>
    </location>
</feature>